<accession>A0A9W4JQS3</accession>
<evidence type="ECO:0000313" key="3">
    <source>
        <dbReference type="Proteomes" id="UP001152592"/>
    </source>
</evidence>
<reference evidence="2" key="1">
    <citation type="submission" date="2021-07" db="EMBL/GenBank/DDBJ databases">
        <authorList>
            <person name="Branca A.L. A."/>
        </authorList>
    </citation>
    <scope>NUCLEOTIDE SEQUENCE</scope>
</reference>
<feature type="region of interest" description="Disordered" evidence="1">
    <location>
        <begin position="1"/>
        <end position="257"/>
    </location>
</feature>
<evidence type="ECO:0000256" key="1">
    <source>
        <dbReference type="SAM" id="MobiDB-lite"/>
    </source>
</evidence>
<feature type="compositionally biased region" description="Polar residues" evidence="1">
    <location>
        <begin position="10"/>
        <end position="30"/>
    </location>
</feature>
<dbReference type="OrthoDB" id="60033at2759"/>
<name>A0A9W4JQS3_9EURO</name>
<feature type="compositionally biased region" description="Polar residues" evidence="1">
    <location>
        <begin position="113"/>
        <end position="132"/>
    </location>
</feature>
<dbReference type="AlphaFoldDB" id="A0A9W4JQS3"/>
<feature type="compositionally biased region" description="Basic and acidic residues" evidence="1">
    <location>
        <begin position="179"/>
        <end position="216"/>
    </location>
</feature>
<comment type="caution">
    <text evidence="2">The sequence shown here is derived from an EMBL/GenBank/DDBJ whole genome shotgun (WGS) entry which is preliminary data.</text>
</comment>
<feature type="compositionally biased region" description="Low complexity" evidence="1">
    <location>
        <begin position="225"/>
        <end position="239"/>
    </location>
</feature>
<feature type="compositionally biased region" description="Polar residues" evidence="1">
    <location>
        <begin position="146"/>
        <end position="156"/>
    </location>
</feature>
<dbReference type="EMBL" id="CAJVPD010000271">
    <property type="protein sequence ID" value="CAG8413755.1"/>
    <property type="molecule type" value="Genomic_DNA"/>
</dbReference>
<evidence type="ECO:0000313" key="2">
    <source>
        <dbReference type="EMBL" id="CAG8413755.1"/>
    </source>
</evidence>
<organism evidence="2 3">
    <name type="scientific">Penicillium salamii</name>
    <dbReference type="NCBI Taxonomy" id="1612424"/>
    <lineage>
        <taxon>Eukaryota</taxon>
        <taxon>Fungi</taxon>
        <taxon>Dikarya</taxon>
        <taxon>Ascomycota</taxon>
        <taxon>Pezizomycotina</taxon>
        <taxon>Eurotiomycetes</taxon>
        <taxon>Eurotiomycetidae</taxon>
        <taxon>Eurotiales</taxon>
        <taxon>Aspergillaceae</taxon>
        <taxon>Penicillium</taxon>
    </lineage>
</organism>
<feature type="compositionally biased region" description="Basic and acidic residues" evidence="1">
    <location>
        <begin position="133"/>
        <end position="145"/>
    </location>
</feature>
<feature type="compositionally biased region" description="Low complexity" evidence="1">
    <location>
        <begin position="92"/>
        <end position="107"/>
    </location>
</feature>
<feature type="compositionally biased region" description="Basic and acidic residues" evidence="1">
    <location>
        <begin position="52"/>
        <end position="62"/>
    </location>
</feature>
<protein>
    <submittedName>
        <fullName evidence="2">Uncharacterized protein</fullName>
    </submittedName>
</protein>
<feature type="compositionally biased region" description="Polar residues" evidence="1">
    <location>
        <begin position="64"/>
        <end position="81"/>
    </location>
</feature>
<gene>
    <name evidence="2" type="ORF">PSALAMII_LOCUS8975</name>
</gene>
<proteinExistence type="predicted"/>
<sequence>METVNKYVTAASTAIWGQNGDPNATQITQQHGEEPLSGVQGKGDTTDPYDAGNREEQPDAPKTDGNTAPQEPNLGGKTQTFEEAAVTSDPVATKTATEPATEPATSTFDPEDTSSAAAVSNSAQPISSGSTESNKDKETDTEQRDSSQSAGESSATPRPAHPEASIEALEGPQGPPPKPAEEFEREAKGKAPVKDDTQKSEKSLSDSKDSAPKDSASKTNDSPTSSNKSSHSQESGKSSKLAKVKESVKKHLHHSSK</sequence>
<dbReference type="Proteomes" id="UP001152592">
    <property type="component" value="Unassembled WGS sequence"/>
</dbReference>